<dbReference type="EMBL" id="JASCZI010152064">
    <property type="protein sequence ID" value="MED6175303.1"/>
    <property type="molecule type" value="Genomic_DNA"/>
</dbReference>
<feature type="compositionally biased region" description="Acidic residues" evidence="1">
    <location>
        <begin position="11"/>
        <end position="44"/>
    </location>
</feature>
<feature type="compositionally biased region" description="Basic and acidic residues" evidence="1">
    <location>
        <begin position="45"/>
        <end position="55"/>
    </location>
</feature>
<keyword evidence="3" id="KW-1185">Reference proteome</keyword>
<evidence type="ECO:0000313" key="3">
    <source>
        <dbReference type="Proteomes" id="UP001341840"/>
    </source>
</evidence>
<organism evidence="2 3">
    <name type="scientific">Stylosanthes scabra</name>
    <dbReference type="NCBI Taxonomy" id="79078"/>
    <lineage>
        <taxon>Eukaryota</taxon>
        <taxon>Viridiplantae</taxon>
        <taxon>Streptophyta</taxon>
        <taxon>Embryophyta</taxon>
        <taxon>Tracheophyta</taxon>
        <taxon>Spermatophyta</taxon>
        <taxon>Magnoliopsida</taxon>
        <taxon>eudicotyledons</taxon>
        <taxon>Gunneridae</taxon>
        <taxon>Pentapetalae</taxon>
        <taxon>rosids</taxon>
        <taxon>fabids</taxon>
        <taxon>Fabales</taxon>
        <taxon>Fabaceae</taxon>
        <taxon>Papilionoideae</taxon>
        <taxon>50 kb inversion clade</taxon>
        <taxon>dalbergioids sensu lato</taxon>
        <taxon>Dalbergieae</taxon>
        <taxon>Pterocarpus clade</taxon>
        <taxon>Stylosanthes</taxon>
    </lineage>
</organism>
<proteinExistence type="predicted"/>
<evidence type="ECO:0000313" key="2">
    <source>
        <dbReference type="EMBL" id="MED6175303.1"/>
    </source>
</evidence>
<reference evidence="2 3" key="1">
    <citation type="journal article" date="2023" name="Plants (Basel)">
        <title>Bridging the Gap: Combining Genomics and Transcriptomics Approaches to Understand Stylosanthes scabra, an Orphan Legume from the Brazilian Caatinga.</title>
        <authorList>
            <person name="Ferreira-Neto J.R.C."/>
            <person name="da Silva M.D."/>
            <person name="Binneck E."/>
            <person name="de Melo N.F."/>
            <person name="da Silva R.H."/>
            <person name="de Melo A.L.T.M."/>
            <person name="Pandolfi V."/>
            <person name="Bustamante F.O."/>
            <person name="Brasileiro-Vidal A.C."/>
            <person name="Benko-Iseppon A.M."/>
        </authorList>
    </citation>
    <scope>NUCLEOTIDE SEQUENCE [LARGE SCALE GENOMIC DNA]</scope>
    <source>
        <tissue evidence="2">Leaves</tissue>
    </source>
</reference>
<sequence>MAEVDRLVGSNDEDWPWDDSDEEDEEESDEEEEDVEEKCEEEEVASNHEEESKTAEECGKLCITTVFEEGKVDKPILPVKCEDPGPCLVTCEHYKKSGLLSRLKTVTTASKNRDNRSIVTVSDFTSQFSVV</sequence>
<gene>
    <name evidence="2" type="ORF">PIB30_077137</name>
</gene>
<feature type="region of interest" description="Disordered" evidence="1">
    <location>
        <begin position="1"/>
        <end position="55"/>
    </location>
</feature>
<comment type="caution">
    <text evidence="2">The sequence shown here is derived from an EMBL/GenBank/DDBJ whole genome shotgun (WGS) entry which is preliminary data.</text>
</comment>
<dbReference type="Proteomes" id="UP001341840">
    <property type="component" value="Unassembled WGS sequence"/>
</dbReference>
<protein>
    <submittedName>
        <fullName evidence="2">Uncharacterized protein</fullName>
    </submittedName>
</protein>
<name>A0ABU6VRN3_9FABA</name>
<evidence type="ECO:0000256" key="1">
    <source>
        <dbReference type="SAM" id="MobiDB-lite"/>
    </source>
</evidence>
<accession>A0ABU6VRN3</accession>